<dbReference type="PANTHER" id="PTHR38398">
    <property type="entry name" value="EXPRESSED PROTEIN"/>
    <property type="match status" value="1"/>
</dbReference>
<accession>A0A6J5V3H1</accession>
<gene>
    <name evidence="2" type="ORF">CURHAP_LOCUS33415</name>
</gene>
<evidence type="ECO:0000313" key="2">
    <source>
        <dbReference type="EMBL" id="CAB4280558.1"/>
    </source>
</evidence>
<reference evidence="2 3" key="1">
    <citation type="submission" date="2020-05" db="EMBL/GenBank/DDBJ databases">
        <authorList>
            <person name="Campoy J."/>
            <person name="Schneeberger K."/>
            <person name="Spophaly S."/>
        </authorList>
    </citation>
    <scope>NUCLEOTIDE SEQUENCE [LARGE SCALE GENOMIC DNA]</scope>
    <source>
        <strain evidence="2">PruArmRojPasFocal</strain>
    </source>
</reference>
<feature type="compositionally biased region" description="Low complexity" evidence="1">
    <location>
        <begin position="15"/>
        <end position="36"/>
    </location>
</feature>
<feature type="region of interest" description="Disordered" evidence="1">
    <location>
        <begin position="1"/>
        <end position="38"/>
    </location>
</feature>
<dbReference type="EMBL" id="CAEKDK010000005">
    <property type="protein sequence ID" value="CAB4280558.1"/>
    <property type="molecule type" value="Genomic_DNA"/>
</dbReference>
<organism evidence="2 3">
    <name type="scientific">Prunus armeniaca</name>
    <name type="common">Apricot</name>
    <name type="synonym">Armeniaca vulgaris</name>
    <dbReference type="NCBI Taxonomy" id="36596"/>
    <lineage>
        <taxon>Eukaryota</taxon>
        <taxon>Viridiplantae</taxon>
        <taxon>Streptophyta</taxon>
        <taxon>Embryophyta</taxon>
        <taxon>Tracheophyta</taxon>
        <taxon>Spermatophyta</taxon>
        <taxon>Magnoliopsida</taxon>
        <taxon>eudicotyledons</taxon>
        <taxon>Gunneridae</taxon>
        <taxon>Pentapetalae</taxon>
        <taxon>rosids</taxon>
        <taxon>fabids</taxon>
        <taxon>Rosales</taxon>
        <taxon>Rosaceae</taxon>
        <taxon>Amygdaloideae</taxon>
        <taxon>Amygdaleae</taxon>
        <taxon>Prunus</taxon>
    </lineage>
</organism>
<evidence type="ECO:0000313" key="3">
    <source>
        <dbReference type="Proteomes" id="UP000507222"/>
    </source>
</evidence>
<dbReference type="PANTHER" id="PTHR38398:SF1">
    <property type="entry name" value="EXPRESSED PROTEIN"/>
    <property type="match status" value="1"/>
</dbReference>
<evidence type="ECO:0000256" key="1">
    <source>
        <dbReference type="SAM" id="MobiDB-lite"/>
    </source>
</evidence>
<proteinExistence type="predicted"/>
<dbReference type="AlphaFoldDB" id="A0A6J5V3H1"/>
<sequence length="74" mass="8608">MVSKVEEAMKRRQQQQEQKQQYHHQQQQQQQQKQIQCNKSKVCKFKRSTSNVEEDGASTAILLLACIVCAPSYP</sequence>
<dbReference type="Proteomes" id="UP000507222">
    <property type="component" value="Unassembled WGS sequence"/>
</dbReference>
<protein>
    <submittedName>
        <fullName evidence="2">Uncharacterized protein</fullName>
    </submittedName>
</protein>
<feature type="compositionally biased region" description="Basic and acidic residues" evidence="1">
    <location>
        <begin position="1"/>
        <end position="10"/>
    </location>
</feature>
<name>A0A6J5V3H1_PRUAR</name>